<sequence>MHKNYSYPLDLTWSTDEITSVLSFLNQVELAYEAKADAENLLNSYAIFKSIVRSKAQEKQIDREFEATSGYSTYRAVQAAKSKGKGVISLGK</sequence>
<protein>
    <recommendedName>
        <fullName evidence="1">UPF0223 protein ACFPQ3_07265</fullName>
    </recommendedName>
</protein>
<accession>A0ABW0UCW7</accession>
<dbReference type="Gene3D" id="1.10.220.80">
    <property type="entry name" value="BH2638-like"/>
    <property type="match status" value="1"/>
</dbReference>
<dbReference type="HAMAP" id="MF_01041">
    <property type="entry name" value="UPF0223"/>
    <property type="match status" value="1"/>
</dbReference>
<dbReference type="RefSeq" id="WP_156805139.1">
    <property type="nucleotide sequence ID" value="NZ_JBHSOJ010000016.1"/>
</dbReference>
<dbReference type="Proteomes" id="UP001596110">
    <property type="component" value="Unassembled WGS sequence"/>
</dbReference>
<dbReference type="InterPro" id="IPR023324">
    <property type="entry name" value="BH2638-like_sf"/>
</dbReference>
<comment type="caution">
    <text evidence="2">The sequence shown here is derived from an EMBL/GenBank/DDBJ whole genome shotgun (WGS) entry which is preliminary data.</text>
</comment>
<evidence type="ECO:0000313" key="3">
    <source>
        <dbReference type="Proteomes" id="UP001596110"/>
    </source>
</evidence>
<dbReference type="Pfam" id="PF05256">
    <property type="entry name" value="UPF0223"/>
    <property type="match status" value="1"/>
</dbReference>
<dbReference type="InterPro" id="IPR007920">
    <property type="entry name" value="UPF0223"/>
</dbReference>
<evidence type="ECO:0000313" key="2">
    <source>
        <dbReference type="EMBL" id="MFC5631377.1"/>
    </source>
</evidence>
<dbReference type="SUPFAM" id="SSF158504">
    <property type="entry name" value="BH2638-like"/>
    <property type="match status" value="1"/>
</dbReference>
<dbReference type="NCBIfam" id="NF003353">
    <property type="entry name" value="PRK04387.1"/>
    <property type="match status" value="1"/>
</dbReference>
<organism evidence="2 3">
    <name type="scientific">Streptococcus caledonicus</name>
    <dbReference type="NCBI Taxonomy" id="2614158"/>
    <lineage>
        <taxon>Bacteria</taxon>
        <taxon>Bacillati</taxon>
        <taxon>Bacillota</taxon>
        <taxon>Bacilli</taxon>
        <taxon>Lactobacillales</taxon>
        <taxon>Streptococcaceae</taxon>
        <taxon>Streptococcus</taxon>
    </lineage>
</organism>
<comment type="similarity">
    <text evidence="1">Belongs to the UPF0223 family.</text>
</comment>
<name>A0ABW0UCW7_9STRE</name>
<proteinExistence type="inferred from homology"/>
<dbReference type="EMBL" id="JBHSOJ010000016">
    <property type="protein sequence ID" value="MFC5631377.1"/>
    <property type="molecule type" value="Genomic_DNA"/>
</dbReference>
<gene>
    <name evidence="2" type="ORF">ACFPQ3_07265</name>
</gene>
<keyword evidence="3" id="KW-1185">Reference proteome</keyword>
<reference evidence="3" key="1">
    <citation type="journal article" date="2019" name="Int. J. Syst. Evol. Microbiol.">
        <title>The Global Catalogue of Microorganisms (GCM) 10K type strain sequencing project: providing services to taxonomists for standard genome sequencing and annotation.</title>
        <authorList>
            <consortium name="The Broad Institute Genomics Platform"/>
            <consortium name="The Broad Institute Genome Sequencing Center for Infectious Disease"/>
            <person name="Wu L."/>
            <person name="Ma J."/>
        </authorList>
    </citation>
    <scope>NUCLEOTIDE SEQUENCE [LARGE SCALE GENOMIC DNA]</scope>
    <source>
        <strain evidence="3">DT43</strain>
    </source>
</reference>
<evidence type="ECO:0000256" key="1">
    <source>
        <dbReference type="HAMAP-Rule" id="MF_01041"/>
    </source>
</evidence>
<dbReference type="PIRSF" id="PIRSF037260">
    <property type="entry name" value="UPF0223"/>
    <property type="match status" value="1"/>
</dbReference>